<dbReference type="InterPro" id="IPR053158">
    <property type="entry name" value="CapK_Type1_Caps_Biosynth"/>
</dbReference>
<name>A0ABV8M3Q9_9ACTN</name>
<evidence type="ECO:0000313" key="1">
    <source>
        <dbReference type="EMBL" id="MFC4136739.1"/>
    </source>
</evidence>
<dbReference type="Proteomes" id="UP001595816">
    <property type="component" value="Unassembled WGS sequence"/>
</dbReference>
<gene>
    <name evidence="1" type="ORF">ACFOZ4_39555</name>
</gene>
<organism evidence="1 2">
    <name type="scientific">Hamadaea flava</name>
    <dbReference type="NCBI Taxonomy" id="1742688"/>
    <lineage>
        <taxon>Bacteria</taxon>
        <taxon>Bacillati</taxon>
        <taxon>Actinomycetota</taxon>
        <taxon>Actinomycetes</taxon>
        <taxon>Micromonosporales</taxon>
        <taxon>Micromonosporaceae</taxon>
        <taxon>Hamadaea</taxon>
    </lineage>
</organism>
<reference evidence="2" key="1">
    <citation type="journal article" date="2019" name="Int. J. Syst. Evol. Microbiol.">
        <title>The Global Catalogue of Microorganisms (GCM) 10K type strain sequencing project: providing services to taxonomists for standard genome sequencing and annotation.</title>
        <authorList>
            <consortium name="The Broad Institute Genomics Platform"/>
            <consortium name="The Broad Institute Genome Sequencing Center for Infectious Disease"/>
            <person name="Wu L."/>
            <person name="Ma J."/>
        </authorList>
    </citation>
    <scope>NUCLEOTIDE SEQUENCE [LARGE SCALE GENOMIC DNA]</scope>
    <source>
        <strain evidence="2">CGMCC 4.7289</strain>
    </source>
</reference>
<comment type="caution">
    <text evidence="1">The sequence shown here is derived from an EMBL/GenBank/DDBJ whole genome shotgun (WGS) entry which is preliminary data.</text>
</comment>
<protein>
    <submittedName>
        <fullName evidence="1">Phenylacetate--CoA ligase family protein</fullName>
    </submittedName>
</protein>
<dbReference type="GO" id="GO:0016874">
    <property type="term" value="F:ligase activity"/>
    <property type="evidence" value="ECO:0007669"/>
    <property type="project" value="UniProtKB-KW"/>
</dbReference>
<keyword evidence="2" id="KW-1185">Reference proteome</keyword>
<dbReference type="PANTHER" id="PTHR36932:SF1">
    <property type="entry name" value="CAPSULAR POLYSACCHARIDE BIOSYNTHESIS PROTEIN"/>
    <property type="match status" value="1"/>
</dbReference>
<sequence>MTRLPHRIPILPVLANVATARSRDRARPERIAELQARLLTQLVRHAAATVPHYREVYDPAIVAEFQGPQDLSRLPLLDRATVNALGPSGGLLAAGHTADSTRMASTSGSTGHPATFYYSEQDLSYLRATFLWDLLACGMRPWDRVGYFRVYGFRKHRLERLGLAGNVHVDTSKSIAEQADAVLAGRPTILWGFPSMIAAVGAELRRRGVRYPHARVIVFAGESTLIGGRTEALEYFGATAHETYASVEAYTIARTCSRGNMHLRSGDVVVEVIRDDGSVALADGVGEIVVTRLHAEANPLIRYRLGDRVEITPNDCDCGTSHMPILRSVLGRVEDRIVTLDGVLRNGNFIASLIYPLSREGKLLRIQMVQERPGELRLLAVATDGAEAEVERQLRAAIEPAASQFDLDVAMVDTIAPEPNGKIRLVKRL</sequence>
<dbReference type="Gene3D" id="3.40.50.12780">
    <property type="entry name" value="N-terminal domain of ligase-like"/>
    <property type="match status" value="1"/>
</dbReference>
<evidence type="ECO:0000313" key="2">
    <source>
        <dbReference type="Proteomes" id="UP001595816"/>
    </source>
</evidence>
<accession>A0ABV8M3Q9</accession>
<keyword evidence="1" id="KW-0436">Ligase</keyword>
<dbReference type="SUPFAM" id="SSF56801">
    <property type="entry name" value="Acetyl-CoA synthetase-like"/>
    <property type="match status" value="1"/>
</dbReference>
<dbReference type="InterPro" id="IPR042099">
    <property type="entry name" value="ANL_N_sf"/>
</dbReference>
<dbReference type="EMBL" id="JBHSAY010000033">
    <property type="protein sequence ID" value="MFC4136739.1"/>
    <property type="molecule type" value="Genomic_DNA"/>
</dbReference>
<dbReference type="PANTHER" id="PTHR36932">
    <property type="entry name" value="CAPSULAR POLYSACCHARIDE BIOSYNTHESIS PROTEIN"/>
    <property type="match status" value="1"/>
</dbReference>
<proteinExistence type="predicted"/>
<dbReference type="RefSeq" id="WP_253760586.1">
    <property type="nucleotide sequence ID" value="NZ_JAMZDZ010000001.1"/>
</dbReference>